<dbReference type="AlphaFoldDB" id="A0A1F8CS30"/>
<organism evidence="1 2">
    <name type="scientific">Candidatus Woesebacteria bacterium RIFOXYB1_FULL_38_16</name>
    <dbReference type="NCBI Taxonomy" id="1802538"/>
    <lineage>
        <taxon>Bacteria</taxon>
        <taxon>Candidatus Woeseibacteriota</taxon>
    </lineage>
</organism>
<dbReference type="STRING" id="1802538.A2382_02870"/>
<dbReference type="EMBL" id="MGHY01000019">
    <property type="protein sequence ID" value="OGM79153.1"/>
    <property type="molecule type" value="Genomic_DNA"/>
</dbReference>
<sequence length="64" mass="7262">MEMLCVANPCRAALVDDTPVKGVLRKVFGYGFSISTSQIYFLSYIYHFLEAKCFCLRVAIGFRT</sequence>
<gene>
    <name evidence="1" type="ORF">A2382_02870</name>
</gene>
<dbReference type="Proteomes" id="UP000178999">
    <property type="component" value="Unassembled WGS sequence"/>
</dbReference>
<evidence type="ECO:0000313" key="1">
    <source>
        <dbReference type="EMBL" id="OGM79153.1"/>
    </source>
</evidence>
<protein>
    <submittedName>
        <fullName evidence="1">Uncharacterized protein</fullName>
    </submittedName>
</protein>
<accession>A0A1F8CS30</accession>
<evidence type="ECO:0000313" key="2">
    <source>
        <dbReference type="Proteomes" id="UP000178999"/>
    </source>
</evidence>
<name>A0A1F8CS30_9BACT</name>
<reference evidence="1 2" key="1">
    <citation type="journal article" date="2016" name="Nat. Commun.">
        <title>Thousands of microbial genomes shed light on interconnected biogeochemical processes in an aquifer system.</title>
        <authorList>
            <person name="Anantharaman K."/>
            <person name="Brown C.T."/>
            <person name="Hug L.A."/>
            <person name="Sharon I."/>
            <person name="Castelle C.J."/>
            <person name="Probst A.J."/>
            <person name="Thomas B.C."/>
            <person name="Singh A."/>
            <person name="Wilkins M.J."/>
            <person name="Karaoz U."/>
            <person name="Brodie E.L."/>
            <person name="Williams K.H."/>
            <person name="Hubbard S.S."/>
            <person name="Banfield J.F."/>
        </authorList>
    </citation>
    <scope>NUCLEOTIDE SEQUENCE [LARGE SCALE GENOMIC DNA]</scope>
</reference>
<proteinExistence type="predicted"/>
<comment type="caution">
    <text evidence="1">The sequence shown here is derived from an EMBL/GenBank/DDBJ whole genome shotgun (WGS) entry which is preliminary data.</text>
</comment>